<sequence>MEILQKISDSLIALKNKKPLVHHITNYVTVNDCANITLTIGASPVMADDIGEVDEMVSFASSLVLNIGTLNSRSIESMLAVGKKARERGIPIVFDPVGVGATSLRTATAKRIIEEVGPSVIRGNMSEIKILAGLDAQIKGVDSTADEEDGIRVAKILSKKLNCVIAITGKQDIIAKGDQVCLIDNGHPILSQVTGTGCMATSLVASFCGANEDWFVGAAAGIMTMGLAGELAQQSLQAGEGIGTFRMRLFDAVWTMTPELIKEGGIISNG</sequence>
<name>A0A1I4M7Y8_9FIRM</name>
<dbReference type="OrthoDB" id="9778146at2"/>
<dbReference type="GO" id="GO:0004417">
    <property type="term" value="F:hydroxyethylthiazole kinase activity"/>
    <property type="evidence" value="ECO:0007669"/>
    <property type="project" value="UniProtKB-UniRule"/>
</dbReference>
<evidence type="ECO:0000256" key="6">
    <source>
        <dbReference type="ARBA" id="ARBA00022741"/>
    </source>
</evidence>
<evidence type="ECO:0000256" key="4">
    <source>
        <dbReference type="ARBA" id="ARBA00022679"/>
    </source>
</evidence>
<evidence type="ECO:0000313" key="12">
    <source>
        <dbReference type="EMBL" id="SFL99246.1"/>
    </source>
</evidence>
<keyword evidence="7 11" id="KW-0418">Kinase</keyword>
<dbReference type="NCBIfam" id="NF006830">
    <property type="entry name" value="PRK09355.1"/>
    <property type="match status" value="1"/>
</dbReference>
<organism evidence="12 13">
    <name type="scientific">Pelosinus propionicus DSM 13327</name>
    <dbReference type="NCBI Taxonomy" id="1123291"/>
    <lineage>
        <taxon>Bacteria</taxon>
        <taxon>Bacillati</taxon>
        <taxon>Bacillota</taxon>
        <taxon>Negativicutes</taxon>
        <taxon>Selenomonadales</taxon>
        <taxon>Sporomusaceae</taxon>
        <taxon>Pelosinus</taxon>
    </lineage>
</organism>
<keyword evidence="13" id="KW-1185">Reference proteome</keyword>
<reference evidence="13" key="1">
    <citation type="submission" date="2016-10" db="EMBL/GenBank/DDBJ databases">
        <authorList>
            <person name="Varghese N."/>
            <person name="Submissions S."/>
        </authorList>
    </citation>
    <scope>NUCLEOTIDE SEQUENCE [LARGE SCALE GENOMIC DNA]</scope>
    <source>
        <strain evidence="13">DSM 13327</strain>
    </source>
</reference>
<evidence type="ECO:0000256" key="3">
    <source>
        <dbReference type="ARBA" id="ARBA00004868"/>
    </source>
</evidence>
<feature type="binding site" evidence="11">
    <location>
        <position position="122"/>
    </location>
    <ligand>
        <name>ATP</name>
        <dbReference type="ChEBI" id="CHEBI:30616"/>
    </ligand>
</feature>
<feature type="binding site" evidence="11">
    <location>
        <position position="168"/>
    </location>
    <ligand>
        <name>ATP</name>
        <dbReference type="ChEBI" id="CHEBI:30616"/>
    </ligand>
</feature>
<evidence type="ECO:0000256" key="7">
    <source>
        <dbReference type="ARBA" id="ARBA00022777"/>
    </source>
</evidence>
<keyword evidence="5 11" id="KW-0479">Metal-binding</keyword>
<keyword evidence="8 11" id="KW-0067">ATP-binding</keyword>
<evidence type="ECO:0000256" key="9">
    <source>
        <dbReference type="ARBA" id="ARBA00022842"/>
    </source>
</evidence>
<dbReference type="EMBL" id="FOTS01000030">
    <property type="protein sequence ID" value="SFL99246.1"/>
    <property type="molecule type" value="Genomic_DNA"/>
</dbReference>
<evidence type="ECO:0000256" key="8">
    <source>
        <dbReference type="ARBA" id="ARBA00022840"/>
    </source>
</evidence>
<keyword evidence="6 11" id="KW-0547">Nucleotide-binding</keyword>
<comment type="cofactor">
    <cofactor evidence="2 11">
        <name>Mg(2+)</name>
        <dbReference type="ChEBI" id="CHEBI:18420"/>
    </cofactor>
</comment>
<dbReference type="GO" id="GO:0009228">
    <property type="term" value="P:thiamine biosynthetic process"/>
    <property type="evidence" value="ECO:0007669"/>
    <property type="project" value="UniProtKB-KW"/>
</dbReference>
<dbReference type="HAMAP" id="MF_00228">
    <property type="entry name" value="Thz_kinase"/>
    <property type="match status" value="1"/>
</dbReference>
<comment type="function">
    <text evidence="11">Catalyzes the phosphorylation of the hydroxyl group of 4-methyl-5-beta-hydroxyethylthiazole (THZ).</text>
</comment>
<dbReference type="CDD" id="cd01170">
    <property type="entry name" value="THZ_kinase"/>
    <property type="match status" value="1"/>
</dbReference>
<evidence type="ECO:0000256" key="1">
    <source>
        <dbReference type="ARBA" id="ARBA00001771"/>
    </source>
</evidence>
<dbReference type="Gene3D" id="3.40.1190.20">
    <property type="match status" value="1"/>
</dbReference>
<dbReference type="Proteomes" id="UP000199520">
    <property type="component" value="Unassembled WGS sequence"/>
</dbReference>
<dbReference type="PRINTS" id="PR01099">
    <property type="entry name" value="HYETHTZKNASE"/>
</dbReference>
<dbReference type="RefSeq" id="WP_090939378.1">
    <property type="nucleotide sequence ID" value="NZ_FOTS01000030.1"/>
</dbReference>
<proteinExistence type="inferred from homology"/>
<dbReference type="STRING" id="1123291.SAMN04490355_103047"/>
<dbReference type="Pfam" id="PF02110">
    <property type="entry name" value="HK"/>
    <property type="match status" value="1"/>
</dbReference>
<keyword evidence="10 11" id="KW-0784">Thiamine biosynthesis</keyword>
<keyword evidence="9 11" id="KW-0460">Magnesium</keyword>
<comment type="similarity">
    <text evidence="11">Belongs to the Thz kinase family.</text>
</comment>
<comment type="pathway">
    <text evidence="3 11">Cofactor biosynthesis; thiamine diphosphate biosynthesis; 4-methyl-5-(2-phosphoethyl)-thiazole from 5-(2-hydroxyethyl)-4-methylthiazole: step 1/1.</text>
</comment>
<dbReference type="EC" id="2.7.1.50" evidence="11"/>
<evidence type="ECO:0000256" key="2">
    <source>
        <dbReference type="ARBA" id="ARBA00001946"/>
    </source>
</evidence>
<accession>A0A1I4M7Y8</accession>
<evidence type="ECO:0000256" key="11">
    <source>
        <dbReference type="HAMAP-Rule" id="MF_00228"/>
    </source>
</evidence>
<dbReference type="GO" id="GO:0005524">
    <property type="term" value="F:ATP binding"/>
    <property type="evidence" value="ECO:0007669"/>
    <property type="project" value="UniProtKB-UniRule"/>
</dbReference>
<dbReference type="SUPFAM" id="SSF53613">
    <property type="entry name" value="Ribokinase-like"/>
    <property type="match status" value="1"/>
</dbReference>
<evidence type="ECO:0000256" key="5">
    <source>
        <dbReference type="ARBA" id="ARBA00022723"/>
    </source>
</evidence>
<comment type="catalytic activity">
    <reaction evidence="1 11">
        <text>5-(2-hydroxyethyl)-4-methylthiazole + ATP = 4-methyl-5-(2-phosphooxyethyl)-thiazole + ADP + H(+)</text>
        <dbReference type="Rhea" id="RHEA:24212"/>
        <dbReference type="ChEBI" id="CHEBI:15378"/>
        <dbReference type="ChEBI" id="CHEBI:17957"/>
        <dbReference type="ChEBI" id="CHEBI:30616"/>
        <dbReference type="ChEBI" id="CHEBI:58296"/>
        <dbReference type="ChEBI" id="CHEBI:456216"/>
        <dbReference type="EC" id="2.7.1.50"/>
    </reaction>
</comment>
<evidence type="ECO:0000256" key="10">
    <source>
        <dbReference type="ARBA" id="ARBA00022977"/>
    </source>
</evidence>
<dbReference type="UniPathway" id="UPA00060">
    <property type="reaction ID" value="UER00139"/>
</dbReference>
<protein>
    <recommendedName>
        <fullName evidence="11">Hydroxyethylthiazole kinase</fullName>
        <ecNumber evidence="11">2.7.1.50</ecNumber>
    </recommendedName>
    <alternativeName>
        <fullName evidence="11">4-methyl-5-beta-hydroxyethylthiazole kinase</fullName>
        <shortName evidence="11">TH kinase</shortName>
        <shortName evidence="11">Thz kinase</shortName>
    </alternativeName>
</protein>
<evidence type="ECO:0000313" key="13">
    <source>
        <dbReference type="Proteomes" id="UP000199520"/>
    </source>
</evidence>
<dbReference type="NCBIfam" id="TIGR00694">
    <property type="entry name" value="thiM"/>
    <property type="match status" value="1"/>
</dbReference>
<feature type="binding site" evidence="11">
    <location>
        <position position="46"/>
    </location>
    <ligand>
        <name>substrate</name>
    </ligand>
</feature>
<dbReference type="InterPro" id="IPR000417">
    <property type="entry name" value="Hyethyz_kinase"/>
</dbReference>
<dbReference type="AlphaFoldDB" id="A0A1I4M7Y8"/>
<dbReference type="PIRSF" id="PIRSF000513">
    <property type="entry name" value="Thz_kinase"/>
    <property type="match status" value="1"/>
</dbReference>
<dbReference type="GO" id="GO:0009229">
    <property type="term" value="P:thiamine diphosphate biosynthetic process"/>
    <property type="evidence" value="ECO:0007669"/>
    <property type="project" value="UniProtKB-UniRule"/>
</dbReference>
<dbReference type="GO" id="GO:0000287">
    <property type="term" value="F:magnesium ion binding"/>
    <property type="evidence" value="ECO:0007669"/>
    <property type="project" value="UniProtKB-UniRule"/>
</dbReference>
<gene>
    <name evidence="11" type="primary">thiM</name>
    <name evidence="12" type="ORF">SAMN04490355_103047</name>
</gene>
<dbReference type="InterPro" id="IPR029056">
    <property type="entry name" value="Ribokinase-like"/>
</dbReference>
<keyword evidence="4 11" id="KW-0808">Transferase</keyword>
<feature type="binding site" evidence="11">
    <location>
        <position position="195"/>
    </location>
    <ligand>
        <name>substrate</name>
    </ligand>
</feature>